<gene>
    <name evidence="2" type="ORF">IU459_29305</name>
</gene>
<dbReference type="InterPro" id="IPR038732">
    <property type="entry name" value="HpyO/CreE_NAD-binding"/>
</dbReference>
<dbReference type="RefSeq" id="WP_195132823.1">
    <property type="nucleotide sequence ID" value="NZ_JADLQX010000029.1"/>
</dbReference>
<dbReference type="PANTHER" id="PTHR40254">
    <property type="entry name" value="BLR0577 PROTEIN"/>
    <property type="match status" value="1"/>
</dbReference>
<evidence type="ECO:0000313" key="3">
    <source>
        <dbReference type="Proteomes" id="UP000702209"/>
    </source>
</evidence>
<comment type="caution">
    <text evidence="2">The sequence shown here is derived from an EMBL/GenBank/DDBJ whole genome shotgun (WGS) entry which is preliminary data.</text>
</comment>
<evidence type="ECO:0000313" key="2">
    <source>
        <dbReference type="EMBL" id="MBF6301606.1"/>
    </source>
</evidence>
<organism evidence="2 3">
    <name type="scientific">Nocardia amamiensis</name>
    <dbReference type="NCBI Taxonomy" id="404578"/>
    <lineage>
        <taxon>Bacteria</taxon>
        <taxon>Bacillati</taxon>
        <taxon>Actinomycetota</taxon>
        <taxon>Actinomycetes</taxon>
        <taxon>Mycobacteriales</taxon>
        <taxon>Nocardiaceae</taxon>
        <taxon>Nocardia</taxon>
    </lineage>
</organism>
<dbReference type="EMBL" id="JADLQX010000029">
    <property type="protein sequence ID" value="MBF6301606.1"/>
    <property type="molecule type" value="Genomic_DNA"/>
</dbReference>
<sequence>MHIGIVGAGMATVALLDALAGSDAKPGEITVFESSSAVWRGRAYQCDQDSVRVNAPPMAMTARAGDLDHYLRWLQERPELARYLDEGLGLPVVPRAVYGQYLEHTAHIAIANLRQDGWRVSVVNSGVTRFSRNTDATLHTAAGGTFQVDRAVLSIGGGQPHDSYGLTDTPGYVHEPYPLFRRLAEVPADRHVAVIGSGLTAVDIVTGLVSTGHTGPITLMSRSGVLPAVQQRPIRYEPRYLTPEYALRRVRENQGQGMLTTLIELMKEELSELGQDFRTLTDEVIGNDTEPAVQRLRRQLSSVADPHQGRRLLGRAIRTVVPAVWPLFSEQDKTMLRSAHFRTINCLSSPMVPHNANILLHLFDSGQVRLRPGLQKIRPHSHAGFTVTDDAEWTADVVINAVNPPPYTVPQAAEGLARSLLTSASAERHPFGGLTTQPGTGRLLISGRPDRTWYAQGNIASTSTFIATDPTGLAHEAARLAHALTAQQ</sequence>
<dbReference type="Gene3D" id="3.50.50.60">
    <property type="entry name" value="FAD/NAD(P)-binding domain"/>
    <property type="match status" value="1"/>
</dbReference>
<dbReference type="InterPro" id="IPR052189">
    <property type="entry name" value="L-asp_N-monooxygenase_NS-form"/>
</dbReference>
<dbReference type="InterPro" id="IPR036188">
    <property type="entry name" value="FAD/NAD-bd_sf"/>
</dbReference>
<protein>
    <submittedName>
        <fullName evidence="2">FAD/NAD(P)-binding protein</fullName>
    </submittedName>
</protein>
<dbReference type="Pfam" id="PF13454">
    <property type="entry name" value="NAD_binding_9"/>
    <property type="match status" value="1"/>
</dbReference>
<keyword evidence="3" id="KW-1185">Reference proteome</keyword>
<dbReference type="SUPFAM" id="SSF51905">
    <property type="entry name" value="FAD/NAD(P)-binding domain"/>
    <property type="match status" value="2"/>
</dbReference>
<accession>A0ABS0CYD2</accession>
<proteinExistence type="predicted"/>
<dbReference type="PANTHER" id="PTHR40254:SF1">
    <property type="entry name" value="BLR0577 PROTEIN"/>
    <property type="match status" value="1"/>
</dbReference>
<feature type="domain" description="FAD-dependent urate hydroxylase HpyO/Asp monooxygenase CreE-like FAD/NAD(P)-binding" evidence="1">
    <location>
        <begin position="5"/>
        <end position="156"/>
    </location>
</feature>
<name>A0ABS0CYD2_9NOCA</name>
<reference evidence="2 3" key="1">
    <citation type="submission" date="2020-10" db="EMBL/GenBank/DDBJ databases">
        <title>Identification of Nocardia species via Next-generation sequencing and recognition of intraspecies genetic diversity.</title>
        <authorList>
            <person name="Li P."/>
            <person name="Li P."/>
            <person name="Lu B."/>
        </authorList>
    </citation>
    <scope>NUCLEOTIDE SEQUENCE [LARGE SCALE GENOMIC DNA]</scope>
    <source>
        <strain evidence="2 3">BJ06-0157</strain>
    </source>
</reference>
<evidence type="ECO:0000259" key="1">
    <source>
        <dbReference type="Pfam" id="PF13454"/>
    </source>
</evidence>
<dbReference type="Proteomes" id="UP000702209">
    <property type="component" value="Unassembled WGS sequence"/>
</dbReference>